<accession>A0ABW3TEJ5</accession>
<keyword evidence="3" id="KW-1185">Reference proteome</keyword>
<evidence type="ECO:0000256" key="1">
    <source>
        <dbReference type="SAM" id="Phobius"/>
    </source>
</evidence>
<dbReference type="Proteomes" id="UP001597151">
    <property type="component" value="Unassembled WGS sequence"/>
</dbReference>
<reference evidence="3" key="1">
    <citation type="journal article" date="2019" name="Int. J. Syst. Evol. Microbiol.">
        <title>The Global Catalogue of Microorganisms (GCM) 10K type strain sequencing project: providing services to taxonomists for standard genome sequencing and annotation.</title>
        <authorList>
            <consortium name="The Broad Institute Genomics Platform"/>
            <consortium name="The Broad Institute Genome Sequencing Center for Infectious Disease"/>
            <person name="Wu L."/>
            <person name="Ma J."/>
        </authorList>
    </citation>
    <scope>NUCLEOTIDE SEQUENCE [LARGE SCALE GENOMIC DNA]</scope>
    <source>
        <strain evidence="3">CCUG 55328</strain>
    </source>
</reference>
<dbReference type="EMBL" id="JBHTKR010000004">
    <property type="protein sequence ID" value="MFD1195160.1"/>
    <property type="molecule type" value="Genomic_DNA"/>
</dbReference>
<keyword evidence="1" id="KW-0472">Membrane</keyword>
<evidence type="ECO:0000313" key="2">
    <source>
        <dbReference type="EMBL" id="MFD1195160.1"/>
    </source>
</evidence>
<protein>
    <submittedName>
        <fullName evidence="2">PAS-domain containing protein</fullName>
    </submittedName>
</protein>
<gene>
    <name evidence="2" type="ORF">ACFQ3C_10805</name>
</gene>
<keyword evidence="1" id="KW-1133">Transmembrane helix</keyword>
<sequence length="540" mass="59831">MALLNLYQSILPVTTGLLLGGAILVLLARFDRLGRKSHGAAHAPRQADGAAIAFLFDGRMLLQASERAMQLLQMVPADGLADGRRGTDDWGLVLCMLKPRFPGLPDEPAHYRSLSGETGQITLQSSADMGATDSITLEWWGDQVRLQLDENGLDQDPASQADDTSAEAGWLRMAVTAAPYPIWQTARDGRVLWANTAYADLVTRFARICPDDMPQADGFPTLFDVPLQTDCDSASYRMSIVPSGSVQPYWFDVRCLQIPSGWMNYATDVNAVVNAEIAQRNFVQTLTKTFAQLSIGLAIFDRQRQLALFNPALIDLTSLPAEFLSARPNLLSFFDRLRDRQMMPEPKNYRSWRDQITDLVAAADNGLYLETWSLPSGLTYRISGRPHPDGAVAFLFEDISAEISLTRQFRSQLELGQSSLNAMEQSIAVFSATGVLAFSNTAYRKMWHIDPDSGFSEITVIDASRHWQSHSLPTPVWGDLRDFVNQFGERSDWQADVTLRDGRMVSCHVVPMPGGATMVQFLPFEKCIAPTTRELLPSAS</sequence>
<name>A0ABW3TEJ5_9RHOB</name>
<proteinExistence type="predicted"/>
<comment type="caution">
    <text evidence="2">The sequence shown here is derived from an EMBL/GenBank/DDBJ whole genome shotgun (WGS) entry which is preliminary data.</text>
</comment>
<organism evidence="2 3">
    <name type="scientific">Seohaeicola saemankumensis</name>
    <dbReference type="NCBI Taxonomy" id="481181"/>
    <lineage>
        <taxon>Bacteria</taxon>
        <taxon>Pseudomonadati</taxon>
        <taxon>Pseudomonadota</taxon>
        <taxon>Alphaproteobacteria</taxon>
        <taxon>Rhodobacterales</taxon>
        <taxon>Roseobacteraceae</taxon>
        <taxon>Seohaeicola</taxon>
    </lineage>
</organism>
<evidence type="ECO:0000313" key="3">
    <source>
        <dbReference type="Proteomes" id="UP001597151"/>
    </source>
</evidence>
<dbReference type="Pfam" id="PF12860">
    <property type="entry name" value="PAS_7"/>
    <property type="match status" value="2"/>
</dbReference>
<keyword evidence="1" id="KW-0812">Transmembrane</keyword>
<feature type="transmembrane region" description="Helical" evidence="1">
    <location>
        <begin position="6"/>
        <end position="28"/>
    </location>
</feature>
<dbReference type="RefSeq" id="WP_380791572.1">
    <property type="nucleotide sequence ID" value="NZ_JBHTKR010000004.1"/>
</dbReference>